<dbReference type="GO" id="GO:0032153">
    <property type="term" value="C:cell division site"/>
    <property type="evidence" value="ECO:0007669"/>
    <property type="project" value="UniProtKB-UniRule"/>
</dbReference>
<evidence type="ECO:0000256" key="1">
    <source>
        <dbReference type="ARBA" id="ARBA00022475"/>
    </source>
</evidence>
<accession>A0A7V3ZJ32</accession>
<sequence>MSDLIGAIDLGSTKIAVVIANLNDKNGELELIGFSMIPSRGISYGVINDIQEASNCIKEAVQKAIKIAGIRVSPRMIATISGEKITAVPSRGMIIVKSREQEVTEADVRRAIEAAKATSIPDDREVIYHVVRGFRLDGQNGIINPVGMVGTRLESDLLLVTHDKVQLRNVINAFQKAEVNIEGFIPQEIAASEVVLTNEEKKLGVVLVDIGGDLTNLAVFREGYLYATGILKLGGERITKDIAITLKIPTEEAERAKKILGTLRQDREESLEVLSLQQRRIKITTSQVREIIQPRVEEILDFILKKLEELNSPIELVPGGIVITGGTALLDGLEEFAQEYLGVPVRVCRTLKTYNIFEEKDAVFYSSAVGALERAVKTITIDEGSKKFLDYLKEIFKNIFSPFKE</sequence>
<keyword evidence="1 5" id="KW-1003">Cell membrane</keyword>
<evidence type="ECO:0000313" key="8">
    <source>
        <dbReference type="EMBL" id="HGK23843.1"/>
    </source>
</evidence>
<dbReference type="PANTHER" id="PTHR32432:SF4">
    <property type="entry name" value="CELL DIVISION PROTEIN FTSA"/>
    <property type="match status" value="1"/>
</dbReference>
<evidence type="ECO:0000256" key="4">
    <source>
        <dbReference type="ARBA" id="ARBA00023306"/>
    </source>
</evidence>
<dbReference type="NCBIfam" id="TIGR01174">
    <property type="entry name" value="ftsA"/>
    <property type="match status" value="1"/>
</dbReference>
<dbReference type="Pfam" id="PF02491">
    <property type="entry name" value="SHS2_FTSA"/>
    <property type="match status" value="1"/>
</dbReference>
<evidence type="ECO:0000256" key="5">
    <source>
        <dbReference type="HAMAP-Rule" id="MF_02033"/>
    </source>
</evidence>
<dbReference type="GO" id="GO:0009898">
    <property type="term" value="C:cytoplasmic side of plasma membrane"/>
    <property type="evidence" value="ECO:0007669"/>
    <property type="project" value="UniProtKB-UniRule"/>
</dbReference>
<keyword evidence="2 5" id="KW-0132">Cell division</keyword>
<comment type="subcellular location">
    <subcellularLocation>
        <location evidence="5">Cell membrane</location>
        <topology evidence="5">Peripheral membrane protein</topology>
        <orientation evidence="5">Cytoplasmic side</orientation>
    </subcellularLocation>
    <text evidence="5">Localizes to the Z ring in an FtsZ-dependent manner. Targeted to the membrane through a conserved C-terminal amphipathic helix.</text>
</comment>
<dbReference type="EMBL" id="DTDV01000015">
    <property type="protein sequence ID" value="HGK23843.1"/>
    <property type="molecule type" value="Genomic_DNA"/>
</dbReference>
<dbReference type="GO" id="GO:0043093">
    <property type="term" value="P:FtsZ-dependent cytokinesis"/>
    <property type="evidence" value="ECO:0007669"/>
    <property type="project" value="UniProtKB-UniRule"/>
</dbReference>
<protein>
    <recommendedName>
        <fullName evidence="5 6">Cell division protein FtsA</fullName>
    </recommendedName>
</protein>
<comment type="caution">
    <text evidence="8">The sequence shown here is derived from an EMBL/GenBank/DDBJ whole genome shotgun (WGS) entry which is preliminary data.</text>
</comment>
<evidence type="ECO:0000259" key="7">
    <source>
        <dbReference type="SMART" id="SM00842"/>
    </source>
</evidence>
<dbReference type="InterPro" id="IPR020823">
    <property type="entry name" value="Cell_div_FtsA"/>
</dbReference>
<dbReference type="CDD" id="cd24048">
    <property type="entry name" value="ASKHA_NBD_FtsA"/>
    <property type="match status" value="1"/>
</dbReference>
<evidence type="ECO:0000256" key="2">
    <source>
        <dbReference type="ARBA" id="ARBA00022618"/>
    </source>
</evidence>
<dbReference type="InterPro" id="IPR003494">
    <property type="entry name" value="SHS2_FtsA"/>
</dbReference>
<dbReference type="PIRSF" id="PIRSF003101">
    <property type="entry name" value="FtsA"/>
    <property type="match status" value="1"/>
</dbReference>
<dbReference type="InterPro" id="IPR050696">
    <property type="entry name" value="FtsA/MreB"/>
</dbReference>
<feature type="domain" description="SHS2" evidence="7">
    <location>
        <begin position="5"/>
        <end position="195"/>
    </location>
</feature>
<evidence type="ECO:0000256" key="6">
    <source>
        <dbReference type="PIRNR" id="PIRNR003101"/>
    </source>
</evidence>
<organism evidence="8">
    <name type="scientific">Dictyoglomus thermophilum</name>
    <dbReference type="NCBI Taxonomy" id="14"/>
    <lineage>
        <taxon>Bacteria</taxon>
        <taxon>Pseudomonadati</taxon>
        <taxon>Dictyoglomota</taxon>
        <taxon>Dictyoglomia</taxon>
        <taxon>Dictyoglomales</taxon>
        <taxon>Dictyoglomaceae</taxon>
        <taxon>Dictyoglomus</taxon>
    </lineage>
</organism>
<dbReference type="Gene3D" id="3.30.420.40">
    <property type="match status" value="1"/>
</dbReference>
<reference evidence="8" key="1">
    <citation type="journal article" date="2020" name="mSystems">
        <title>Genome- and Community-Level Interaction Insights into Carbon Utilization and Element Cycling Functions of Hydrothermarchaeota in Hydrothermal Sediment.</title>
        <authorList>
            <person name="Zhou Z."/>
            <person name="Liu Y."/>
            <person name="Xu W."/>
            <person name="Pan J."/>
            <person name="Luo Z.H."/>
            <person name="Li M."/>
        </authorList>
    </citation>
    <scope>NUCLEOTIDE SEQUENCE [LARGE SCALE GENOMIC DNA]</scope>
    <source>
        <strain evidence="8">SpSt-70</strain>
    </source>
</reference>
<name>A0A7V3ZJ32_DICTH</name>
<keyword evidence="4 5" id="KW-0131">Cell cycle</keyword>
<proteinExistence type="inferred from homology"/>
<keyword evidence="3 5" id="KW-0472">Membrane</keyword>
<dbReference type="SMART" id="SM00842">
    <property type="entry name" value="FtsA"/>
    <property type="match status" value="1"/>
</dbReference>
<gene>
    <name evidence="5 8" type="primary">ftsA</name>
    <name evidence="8" type="ORF">ENU78_05270</name>
</gene>
<comment type="similarity">
    <text evidence="5 6">Belongs to the FtsA/MreB family.</text>
</comment>
<dbReference type="Gene3D" id="3.30.1490.110">
    <property type="match status" value="1"/>
</dbReference>
<dbReference type="SUPFAM" id="SSF53067">
    <property type="entry name" value="Actin-like ATPase domain"/>
    <property type="match status" value="2"/>
</dbReference>
<comment type="function">
    <text evidence="5 6">Cell division protein that is involved in the assembly of the Z ring. May serve as a membrane anchor for the Z ring.</text>
</comment>
<dbReference type="InterPro" id="IPR043129">
    <property type="entry name" value="ATPase_NBD"/>
</dbReference>
<dbReference type="AlphaFoldDB" id="A0A7V3ZJ32"/>
<dbReference type="PANTHER" id="PTHR32432">
    <property type="entry name" value="CELL DIVISION PROTEIN FTSA-RELATED"/>
    <property type="match status" value="1"/>
</dbReference>
<dbReference type="Pfam" id="PF14450">
    <property type="entry name" value="FtsA"/>
    <property type="match status" value="1"/>
</dbReference>
<dbReference type="HAMAP" id="MF_02033">
    <property type="entry name" value="FtsA"/>
    <property type="match status" value="1"/>
</dbReference>
<evidence type="ECO:0000256" key="3">
    <source>
        <dbReference type="ARBA" id="ARBA00023136"/>
    </source>
</evidence>
<comment type="subunit">
    <text evidence="5">Self-interacts. Interacts with FtsZ.</text>
</comment>